<gene>
    <name evidence="2" type="ORF">O181_087870</name>
</gene>
<name>A0A9Q3IQP9_9BASI</name>
<dbReference type="Proteomes" id="UP000765509">
    <property type="component" value="Unassembled WGS sequence"/>
</dbReference>
<dbReference type="AlphaFoldDB" id="A0A9Q3IQP9"/>
<accession>A0A9Q3IQP9</accession>
<proteinExistence type="predicted"/>
<protein>
    <recommendedName>
        <fullName evidence="1">Retroviral polymerase SH3-like domain-containing protein</fullName>
    </recommendedName>
</protein>
<sequence>MAIPRHHRKLKLAPSWEKGILLGYENNNTLYRILRLDNKKVAITKHTNFDESCFPNVDQKLSLTNSTTSTCRQQLTVETPSTAMVDDQSLPLDMVDELHAKDTSPTIKSTGASQTSQIKVIGL</sequence>
<keyword evidence="3" id="KW-1185">Reference proteome</keyword>
<evidence type="ECO:0000313" key="2">
    <source>
        <dbReference type="EMBL" id="MBW0548155.1"/>
    </source>
</evidence>
<organism evidence="2 3">
    <name type="scientific">Austropuccinia psidii MF-1</name>
    <dbReference type="NCBI Taxonomy" id="1389203"/>
    <lineage>
        <taxon>Eukaryota</taxon>
        <taxon>Fungi</taxon>
        <taxon>Dikarya</taxon>
        <taxon>Basidiomycota</taxon>
        <taxon>Pucciniomycotina</taxon>
        <taxon>Pucciniomycetes</taxon>
        <taxon>Pucciniales</taxon>
        <taxon>Sphaerophragmiaceae</taxon>
        <taxon>Austropuccinia</taxon>
    </lineage>
</organism>
<dbReference type="InterPro" id="IPR057670">
    <property type="entry name" value="SH3_retrovirus"/>
</dbReference>
<feature type="domain" description="Retroviral polymerase SH3-like" evidence="1">
    <location>
        <begin position="3"/>
        <end position="59"/>
    </location>
</feature>
<comment type="caution">
    <text evidence="2">The sequence shown here is derived from an EMBL/GenBank/DDBJ whole genome shotgun (WGS) entry which is preliminary data.</text>
</comment>
<reference evidence="2" key="1">
    <citation type="submission" date="2021-03" db="EMBL/GenBank/DDBJ databases">
        <title>Draft genome sequence of rust myrtle Austropuccinia psidii MF-1, a brazilian biotype.</title>
        <authorList>
            <person name="Quecine M.C."/>
            <person name="Pachon D.M.R."/>
            <person name="Bonatelli M.L."/>
            <person name="Correr F.H."/>
            <person name="Franceschini L.M."/>
            <person name="Leite T.F."/>
            <person name="Margarido G.R.A."/>
            <person name="Almeida C.A."/>
            <person name="Ferrarezi J.A."/>
            <person name="Labate C.A."/>
        </authorList>
    </citation>
    <scope>NUCLEOTIDE SEQUENCE</scope>
    <source>
        <strain evidence="2">MF-1</strain>
    </source>
</reference>
<dbReference type="Pfam" id="PF25597">
    <property type="entry name" value="SH3_retrovirus"/>
    <property type="match status" value="1"/>
</dbReference>
<evidence type="ECO:0000313" key="3">
    <source>
        <dbReference type="Proteomes" id="UP000765509"/>
    </source>
</evidence>
<evidence type="ECO:0000259" key="1">
    <source>
        <dbReference type="Pfam" id="PF25597"/>
    </source>
</evidence>
<dbReference type="EMBL" id="AVOT02053311">
    <property type="protein sequence ID" value="MBW0548155.1"/>
    <property type="molecule type" value="Genomic_DNA"/>
</dbReference>
<dbReference type="OrthoDB" id="2518452at2759"/>